<dbReference type="OrthoDB" id="9807853at2"/>
<dbReference type="AlphaFoldDB" id="A0A0W0Z7X8"/>
<dbReference type="GO" id="GO:0005524">
    <property type="term" value="F:ATP binding"/>
    <property type="evidence" value="ECO:0007669"/>
    <property type="project" value="UniProtKB-UniRule"/>
</dbReference>
<comment type="function">
    <text evidence="1">Adenylyltransferase that mediates the addition of adenosine 5'-monophosphate (AMP) to specific residues of target proteins.</text>
</comment>
<dbReference type="PATRIC" id="fig|452.5.peg.842"/>
<dbReference type="InterPro" id="IPR003812">
    <property type="entry name" value="Fido"/>
</dbReference>
<evidence type="ECO:0000313" key="6">
    <source>
        <dbReference type="EMBL" id="KTD65229.1"/>
    </source>
</evidence>
<evidence type="ECO:0000256" key="2">
    <source>
        <dbReference type="PIRSR" id="PIRSR038925-1"/>
    </source>
</evidence>
<feature type="binding site" evidence="4">
    <location>
        <begin position="235"/>
        <end position="236"/>
    </location>
    <ligand>
        <name>ATP</name>
        <dbReference type="ChEBI" id="CHEBI:30616"/>
    </ligand>
</feature>
<comment type="caution">
    <text evidence="6">The sequence shown here is derived from an EMBL/GenBank/DDBJ whole genome shotgun (WGS) entry which is preliminary data.</text>
</comment>
<dbReference type="Pfam" id="PF02661">
    <property type="entry name" value="Fic"/>
    <property type="match status" value="1"/>
</dbReference>
<evidence type="ECO:0000256" key="3">
    <source>
        <dbReference type="PIRSR" id="PIRSR640198-1"/>
    </source>
</evidence>
<feature type="binding site" evidence="2">
    <location>
        <position position="193"/>
    </location>
    <ligand>
        <name>ATP</name>
        <dbReference type="ChEBI" id="CHEBI:30616"/>
    </ligand>
</feature>
<feature type="domain" description="Fido" evidence="5">
    <location>
        <begin position="111"/>
        <end position="257"/>
    </location>
</feature>
<reference evidence="6 7" key="1">
    <citation type="submission" date="2015-11" db="EMBL/GenBank/DDBJ databases">
        <title>Genomic analysis of 38 Legionella species identifies large and diverse effector repertoires.</title>
        <authorList>
            <person name="Burstein D."/>
            <person name="Amaro F."/>
            <person name="Zusman T."/>
            <person name="Lifshitz Z."/>
            <person name="Cohen O."/>
            <person name="Gilbert J.A."/>
            <person name="Pupko T."/>
            <person name="Shuman H.A."/>
            <person name="Segal G."/>
        </authorList>
    </citation>
    <scope>NUCLEOTIDE SEQUENCE [LARGE SCALE GENOMIC DNA]</scope>
    <source>
        <strain evidence="6 7">Mt.St.Helens-9</strain>
    </source>
</reference>
<dbReference type="PIRSF" id="PIRSF038925">
    <property type="entry name" value="AMP-prot_trans"/>
    <property type="match status" value="1"/>
</dbReference>
<dbReference type="InterPro" id="IPR048770">
    <property type="entry name" value="SoFic-like_C"/>
</dbReference>
<dbReference type="GO" id="GO:0000287">
    <property type="term" value="F:magnesium ion binding"/>
    <property type="evidence" value="ECO:0007669"/>
    <property type="project" value="UniProtKB-UniRule"/>
</dbReference>
<dbReference type="PANTHER" id="PTHR13504">
    <property type="entry name" value="FIDO DOMAIN-CONTAINING PROTEIN DDB_G0283145"/>
    <property type="match status" value="1"/>
</dbReference>
<dbReference type="Proteomes" id="UP000054877">
    <property type="component" value="Unassembled WGS sequence"/>
</dbReference>
<dbReference type="SUPFAM" id="SSF140931">
    <property type="entry name" value="Fic-like"/>
    <property type="match status" value="1"/>
</dbReference>
<proteinExistence type="predicted"/>
<keyword evidence="1 2" id="KW-0067">ATP-binding</keyword>
<keyword evidence="1" id="KW-0808">Transferase</keyword>
<dbReference type="InterPro" id="IPR040198">
    <property type="entry name" value="Fido_containing"/>
</dbReference>
<dbReference type="Pfam" id="PF21248">
    <property type="entry name" value="SoFic-like_C"/>
    <property type="match status" value="1"/>
</dbReference>
<evidence type="ECO:0000313" key="7">
    <source>
        <dbReference type="Proteomes" id="UP000054877"/>
    </source>
</evidence>
<dbReference type="Pfam" id="PF13784">
    <property type="entry name" value="Fic_N"/>
    <property type="match status" value="1"/>
</dbReference>
<dbReference type="RefSeq" id="WP_058482718.1">
    <property type="nucleotide sequence ID" value="NZ_CAAAII010000016.1"/>
</dbReference>
<comment type="catalytic activity">
    <reaction evidence="1">
        <text>L-threonyl-[protein] + ATP = 3-O-(5'-adenylyl)-L-threonyl-[protein] + diphosphate</text>
        <dbReference type="Rhea" id="RHEA:54292"/>
        <dbReference type="Rhea" id="RHEA-COMP:11060"/>
        <dbReference type="Rhea" id="RHEA-COMP:13847"/>
        <dbReference type="ChEBI" id="CHEBI:30013"/>
        <dbReference type="ChEBI" id="CHEBI:30616"/>
        <dbReference type="ChEBI" id="CHEBI:33019"/>
        <dbReference type="ChEBI" id="CHEBI:138113"/>
        <dbReference type="EC" id="2.7.7.108"/>
    </reaction>
</comment>
<feature type="active site" evidence="3">
    <location>
        <position position="193"/>
    </location>
</feature>
<feature type="binding site" evidence="2">
    <location>
        <position position="235"/>
    </location>
    <ligand>
        <name>ATP</name>
        <dbReference type="ChEBI" id="CHEBI:30616"/>
    </ligand>
</feature>
<dbReference type="PROSITE" id="PS51459">
    <property type="entry name" value="FIDO"/>
    <property type="match status" value="1"/>
</dbReference>
<dbReference type="InterPro" id="IPR036597">
    <property type="entry name" value="Fido-like_dom_sf"/>
</dbReference>
<dbReference type="EC" id="2.7.7.108" evidence="1"/>
<evidence type="ECO:0000256" key="4">
    <source>
        <dbReference type="PIRSR" id="PIRSR640198-2"/>
    </source>
</evidence>
<dbReference type="GO" id="GO:0042803">
    <property type="term" value="F:protein homodimerization activity"/>
    <property type="evidence" value="ECO:0007669"/>
    <property type="project" value="UniProtKB-UniRule"/>
</dbReference>
<keyword evidence="1" id="KW-0548">Nucleotidyltransferase</keyword>
<dbReference type="EMBL" id="LNYX01000009">
    <property type="protein sequence ID" value="KTD65229.1"/>
    <property type="molecule type" value="Genomic_DNA"/>
</dbReference>
<dbReference type="STRING" id="452.Lspi_0769"/>
<protein>
    <recommendedName>
        <fullName evidence="1">Protein adenylyltransferase</fullName>
        <ecNumber evidence="1">2.7.7.108</ecNumber>
    </recommendedName>
    <alternativeName>
        <fullName evidence="1">AMPylator</fullName>
    </alternativeName>
</protein>
<feature type="binding site" evidence="4">
    <location>
        <begin position="197"/>
        <end position="204"/>
    </location>
    <ligand>
        <name>ATP</name>
        <dbReference type="ChEBI" id="CHEBI:30616"/>
    </ligand>
</feature>
<comment type="subunit">
    <text evidence="1">Homodimer.</text>
</comment>
<dbReference type="InterPro" id="IPR026287">
    <property type="entry name" value="SoFic-like"/>
</dbReference>
<gene>
    <name evidence="6" type="ORF">Lspi_0769</name>
</gene>
<name>A0A0W0Z7X8_LEGSP</name>
<keyword evidence="7" id="KW-1185">Reference proteome</keyword>
<evidence type="ECO:0000256" key="1">
    <source>
        <dbReference type="PIRNR" id="PIRNR038925"/>
    </source>
</evidence>
<comment type="catalytic activity">
    <reaction evidence="1">
        <text>L-tyrosyl-[protein] + ATP = O-(5'-adenylyl)-L-tyrosyl-[protein] + diphosphate</text>
        <dbReference type="Rhea" id="RHEA:54288"/>
        <dbReference type="Rhea" id="RHEA-COMP:10136"/>
        <dbReference type="Rhea" id="RHEA-COMP:13846"/>
        <dbReference type="ChEBI" id="CHEBI:30616"/>
        <dbReference type="ChEBI" id="CHEBI:33019"/>
        <dbReference type="ChEBI" id="CHEBI:46858"/>
        <dbReference type="ChEBI" id="CHEBI:83624"/>
        <dbReference type="EC" id="2.7.7.108"/>
    </reaction>
</comment>
<sequence length="362" mass="41700">MISKDSISSLFELDDLETKAVLKAAAKAHQALGEVKGVAANIPNQYILIGTLSLQEAKESSAIENIITTHDDLYRSDYESKNFVSHSAKEVHSYAQALNRGYKIVKEMGLITNNTLLTIQQTLEENDAGFRTQAGTQLKNDQTGEVIYTPPQDRDEIIRLMTDLERFINEDERSGYDDLVKMALIHHQFESIHPFYDGNGRTGRILNILYLVKQGLLDTPILYLSRYINQNKQQYYSLLQKVRDEKDWESWILFMLKAVESTAKQTTLIISEIRTLMQNYKVEMKEKLPKVYSHELLNNLFKHPYTKIEFVVNDTGKSRQTASKYLDELVQIKLLSKHKIAKDNLYLNDNLYRLLMNIPAVD</sequence>
<dbReference type="Gene3D" id="1.10.3290.10">
    <property type="entry name" value="Fido-like domain"/>
    <property type="match status" value="1"/>
</dbReference>
<keyword evidence="1 2" id="KW-0547">Nucleotide-binding</keyword>
<evidence type="ECO:0000259" key="5">
    <source>
        <dbReference type="PROSITE" id="PS51459"/>
    </source>
</evidence>
<accession>A0A0W0Z7X8</accession>
<feature type="binding site" evidence="2">
    <location>
        <position position="64"/>
    </location>
    <ligand>
        <name>ATP</name>
        <dbReference type="ChEBI" id="CHEBI:30616"/>
    </ligand>
</feature>
<dbReference type="InterPro" id="IPR025758">
    <property type="entry name" value="Fic/DOC_N"/>
</dbReference>
<organism evidence="6 7">
    <name type="scientific">Legionella spiritensis</name>
    <dbReference type="NCBI Taxonomy" id="452"/>
    <lineage>
        <taxon>Bacteria</taxon>
        <taxon>Pseudomonadati</taxon>
        <taxon>Pseudomonadota</taxon>
        <taxon>Gammaproteobacteria</taxon>
        <taxon>Legionellales</taxon>
        <taxon>Legionellaceae</taxon>
        <taxon>Legionella</taxon>
    </lineage>
</organism>
<dbReference type="PANTHER" id="PTHR13504:SF35">
    <property type="entry name" value="PROTEIN ADENYLYLTRANSFERASE SOFIC"/>
    <property type="match status" value="1"/>
</dbReference>
<feature type="binding site" evidence="2">
    <location>
        <begin position="198"/>
        <end position="204"/>
    </location>
    <ligand>
        <name>ATP</name>
        <dbReference type="ChEBI" id="CHEBI:30616"/>
    </ligand>
</feature>
<dbReference type="GO" id="GO:0070733">
    <property type="term" value="F:AMPylase activity"/>
    <property type="evidence" value="ECO:0007669"/>
    <property type="project" value="UniProtKB-UniRule"/>
</dbReference>